<protein>
    <submittedName>
        <fullName evidence="1">Uncharacterized protein</fullName>
    </submittedName>
</protein>
<reference evidence="1 2" key="2">
    <citation type="journal article" date="2018" name="New Phytol.">
        <title>High intraspecific genome diversity in the model arbuscular mycorrhizal symbiont Rhizophagus irregularis.</title>
        <authorList>
            <person name="Chen E.C.H."/>
            <person name="Morin E."/>
            <person name="Beaudet D."/>
            <person name="Noel J."/>
            <person name="Yildirir G."/>
            <person name="Ndikumana S."/>
            <person name="Charron P."/>
            <person name="St-Onge C."/>
            <person name="Giorgi J."/>
            <person name="Kruger M."/>
            <person name="Marton T."/>
            <person name="Ropars J."/>
            <person name="Grigoriev I.V."/>
            <person name="Hainaut M."/>
            <person name="Henrissat B."/>
            <person name="Roux C."/>
            <person name="Martin F."/>
            <person name="Corradi N."/>
        </authorList>
    </citation>
    <scope>NUCLEOTIDE SEQUENCE [LARGE SCALE GENOMIC DNA]</scope>
    <source>
        <strain evidence="1 2">DAOM 197198</strain>
    </source>
</reference>
<keyword evidence="2" id="KW-1185">Reference proteome</keyword>
<dbReference type="Proteomes" id="UP000018888">
    <property type="component" value="Unassembled WGS sequence"/>
</dbReference>
<feature type="non-terminal residue" evidence="1">
    <location>
        <position position="295"/>
    </location>
</feature>
<comment type="caution">
    <text evidence="1">The sequence shown here is derived from an EMBL/GenBank/DDBJ whole genome shotgun (WGS) entry which is preliminary data.</text>
</comment>
<organism evidence="1 2">
    <name type="scientific">Rhizophagus irregularis (strain DAOM 181602 / DAOM 197198 / MUCL 43194)</name>
    <name type="common">Arbuscular mycorrhizal fungus</name>
    <name type="synonym">Glomus intraradices</name>
    <dbReference type="NCBI Taxonomy" id="747089"/>
    <lineage>
        <taxon>Eukaryota</taxon>
        <taxon>Fungi</taxon>
        <taxon>Fungi incertae sedis</taxon>
        <taxon>Mucoromycota</taxon>
        <taxon>Glomeromycotina</taxon>
        <taxon>Glomeromycetes</taxon>
        <taxon>Glomerales</taxon>
        <taxon>Glomeraceae</taxon>
        <taxon>Rhizophagus</taxon>
    </lineage>
</organism>
<evidence type="ECO:0000313" key="2">
    <source>
        <dbReference type="Proteomes" id="UP000018888"/>
    </source>
</evidence>
<evidence type="ECO:0000313" key="1">
    <source>
        <dbReference type="EMBL" id="POG64136.1"/>
    </source>
</evidence>
<proteinExistence type="predicted"/>
<dbReference type="EMBL" id="AUPC02000248">
    <property type="protein sequence ID" value="POG64136.1"/>
    <property type="molecule type" value="Genomic_DNA"/>
</dbReference>
<dbReference type="VEuPathDB" id="FungiDB:RhiirFUN_008396"/>
<feature type="non-terminal residue" evidence="1">
    <location>
        <position position="1"/>
    </location>
</feature>
<accession>A0A2P4PFG3</accession>
<gene>
    <name evidence="1" type="ORF">GLOIN_2v1679004</name>
</gene>
<name>A0A2P4PFG3_RHIID</name>
<dbReference type="AlphaFoldDB" id="A0A2P4PFG3"/>
<reference evidence="1 2" key="1">
    <citation type="journal article" date="2013" name="Proc. Natl. Acad. Sci. U.S.A.">
        <title>Genome of an arbuscular mycorrhizal fungus provides insight into the oldest plant symbiosis.</title>
        <authorList>
            <person name="Tisserant E."/>
            <person name="Malbreil M."/>
            <person name="Kuo A."/>
            <person name="Kohler A."/>
            <person name="Symeonidi A."/>
            <person name="Balestrini R."/>
            <person name="Charron P."/>
            <person name="Duensing N."/>
            <person name="Frei Dit Frey N."/>
            <person name="Gianinazzi-Pearson V."/>
            <person name="Gilbert L.B."/>
            <person name="Handa Y."/>
            <person name="Herr J.R."/>
            <person name="Hijri M."/>
            <person name="Koul R."/>
            <person name="Kawaguchi M."/>
            <person name="Krajinski F."/>
            <person name="Lammers P.J."/>
            <person name="Masclaux F.G."/>
            <person name="Murat C."/>
            <person name="Morin E."/>
            <person name="Ndikumana S."/>
            <person name="Pagni M."/>
            <person name="Petitpierre D."/>
            <person name="Requena N."/>
            <person name="Rosikiewicz P."/>
            <person name="Riley R."/>
            <person name="Saito K."/>
            <person name="San Clemente H."/>
            <person name="Shapiro H."/>
            <person name="van Tuinen D."/>
            <person name="Becard G."/>
            <person name="Bonfante P."/>
            <person name="Paszkowski U."/>
            <person name="Shachar-Hill Y.Y."/>
            <person name="Tuskan G.A."/>
            <person name="Young P.W."/>
            <person name="Sanders I.R."/>
            <person name="Henrissat B."/>
            <person name="Rensing S.A."/>
            <person name="Grigoriev I.V."/>
            <person name="Corradi N."/>
            <person name="Roux C."/>
            <person name="Martin F."/>
        </authorList>
    </citation>
    <scope>NUCLEOTIDE SEQUENCE [LARGE SCALE GENOMIC DNA]</scope>
    <source>
        <strain evidence="1 2">DAOM 197198</strain>
    </source>
</reference>
<sequence length="295" mass="34785">ITNYRMNDNDKNHSVQLKKDIEELQYKLKNYVTTLKGDFEIDFKAVNDLMEKYNIKTKVTPKEPNKPLVKAVLQHHIIKTITKDIRKYFKQNLNEDSIMHLEKEIATKAKDLENKLADFSNTRNGTDTITQAASIKIRQEVNIALGNRGFSDYLSGEDYVQHIYIMFKKSDLNREMNKYRKIKDDTKKKYVEKLAEDLIREFIRIIQFRLKVQEPSARVRWVEIGSSIDPSIMEGNWDKDDIDNLEVEICSFPMIGRDLDEVAKRKIYTHAQVFTKRKKYPSYNEGFSIWSSQKI</sequence>